<evidence type="ECO:0000259" key="6">
    <source>
        <dbReference type="Pfam" id="PF25917"/>
    </source>
</evidence>
<dbReference type="EMBL" id="JACHXD010000001">
    <property type="protein sequence ID" value="MBB3117179.1"/>
    <property type="molecule type" value="Genomic_DNA"/>
</dbReference>
<organism evidence="8 9">
    <name type="scientific">Pseudoduganella violacea</name>
    <dbReference type="NCBI Taxonomy" id="1715466"/>
    <lineage>
        <taxon>Bacteria</taxon>
        <taxon>Pseudomonadati</taxon>
        <taxon>Pseudomonadota</taxon>
        <taxon>Betaproteobacteria</taxon>
        <taxon>Burkholderiales</taxon>
        <taxon>Oxalobacteraceae</taxon>
        <taxon>Telluria group</taxon>
        <taxon>Pseudoduganella</taxon>
    </lineage>
</organism>
<comment type="caution">
    <text evidence="8">The sequence shown here is derived from an EMBL/GenBank/DDBJ whole genome shotgun (WGS) entry which is preliminary data.</text>
</comment>
<dbReference type="InterPro" id="IPR058627">
    <property type="entry name" value="MdtA-like_C"/>
</dbReference>
<dbReference type="PANTHER" id="PTHR32347:SF23">
    <property type="entry name" value="BLL5650 PROTEIN"/>
    <property type="match status" value="1"/>
</dbReference>
<name>A0A7W5B5Y0_9BURK</name>
<dbReference type="Pfam" id="PF25917">
    <property type="entry name" value="BSH_RND"/>
    <property type="match status" value="1"/>
</dbReference>
<keyword evidence="5" id="KW-0812">Transmembrane</keyword>
<feature type="domain" description="Multidrug resistance protein MdtA-like barrel-sandwich hybrid" evidence="6">
    <location>
        <begin position="92"/>
        <end position="269"/>
    </location>
</feature>
<dbReference type="Gene3D" id="2.40.30.170">
    <property type="match status" value="1"/>
</dbReference>
<dbReference type="PANTHER" id="PTHR32347">
    <property type="entry name" value="EFFLUX SYSTEM COMPONENT YKNX-RELATED"/>
    <property type="match status" value="1"/>
</dbReference>
<feature type="domain" description="Multidrug resistance protein MdtA-like C-terminal permuted SH3" evidence="7">
    <location>
        <begin position="356"/>
        <end position="413"/>
    </location>
</feature>
<feature type="coiled-coil region" evidence="4">
    <location>
        <begin position="149"/>
        <end position="207"/>
    </location>
</feature>
<evidence type="ECO:0000256" key="5">
    <source>
        <dbReference type="SAM" id="Phobius"/>
    </source>
</evidence>
<dbReference type="RefSeq" id="WP_229426009.1">
    <property type="nucleotide sequence ID" value="NZ_JACHXD010000001.1"/>
</dbReference>
<dbReference type="GO" id="GO:0016020">
    <property type="term" value="C:membrane"/>
    <property type="evidence" value="ECO:0007669"/>
    <property type="project" value="InterPro"/>
</dbReference>
<keyword evidence="3 4" id="KW-0175">Coiled coil</keyword>
<evidence type="ECO:0000313" key="9">
    <source>
        <dbReference type="Proteomes" id="UP000541535"/>
    </source>
</evidence>
<dbReference type="Proteomes" id="UP000541535">
    <property type="component" value="Unassembled WGS sequence"/>
</dbReference>
<dbReference type="InterPro" id="IPR058625">
    <property type="entry name" value="MdtA-like_BSH"/>
</dbReference>
<dbReference type="PRINTS" id="PR01490">
    <property type="entry name" value="RTXTOXIND"/>
</dbReference>
<keyword evidence="9" id="KW-1185">Reference proteome</keyword>
<reference evidence="8 9" key="1">
    <citation type="submission" date="2020-08" db="EMBL/GenBank/DDBJ databases">
        <title>Genomic Encyclopedia of Type Strains, Phase III (KMG-III): the genomes of soil and plant-associated and newly described type strains.</title>
        <authorList>
            <person name="Whitman W."/>
        </authorList>
    </citation>
    <scope>NUCLEOTIDE SEQUENCE [LARGE SCALE GENOMIC DNA]</scope>
    <source>
        <strain evidence="8 9">CECT 8897</strain>
    </source>
</reference>
<comment type="similarity">
    <text evidence="2">Belongs to the membrane fusion protein (MFP) (TC 8.A.1) family.</text>
</comment>
<accession>A0A7W5B5Y0</accession>
<dbReference type="InterPro" id="IPR006143">
    <property type="entry name" value="RND_pump_MFP"/>
</dbReference>
<dbReference type="NCBIfam" id="TIGR01730">
    <property type="entry name" value="RND_mfp"/>
    <property type="match status" value="1"/>
</dbReference>
<comment type="subcellular location">
    <subcellularLocation>
        <location evidence="1">Cell envelope</location>
    </subcellularLocation>
</comment>
<evidence type="ECO:0000313" key="8">
    <source>
        <dbReference type="EMBL" id="MBB3117179.1"/>
    </source>
</evidence>
<evidence type="ECO:0000256" key="1">
    <source>
        <dbReference type="ARBA" id="ARBA00004196"/>
    </source>
</evidence>
<dbReference type="Gene3D" id="2.40.50.100">
    <property type="match status" value="1"/>
</dbReference>
<dbReference type="Gene3D" id="2.40.420.20">
    <property type="match status" value="1"/>
</dbReference>
<sequence>MNLHQHPAAASGAAMDRIVPRKRGRTIALAALAATAVVAAGLALWHWAPRGLLVSGRDLQIAQVESGIFRDDIVVRASAQPLSSVILDSVESGRVEEVYARDGDMVRQGQLLFRISNPQRNLELLARQAEHAQQISNLSNLRVAQEASRSEHQRRLDDLAFALQQEEKKHARNEKLAAEGFISAVALEESRDTLAQRRRALAQAQASDATETEVRGNALVQLGSALDGLKSGLQLVRATVEALAVRAPVAGRLTDFRLQVGESIVTGKNVGRIDDPRRFKLSAQVDEFYLNRVAVGRQGSLRVDERSYPVAIGTIYPQVKEGRFTVELMFSKEQPPALNPGQSLDAQITLGEPAPALLLPNSAFSADSGGAWVFVLAPDGRHAERREIRSGRRNNSQVEVLAGLQPGERVIVSSYAAFGKSLTLQISQ</sequence>
<evidence type="ECO:0000256" key="4">
    <source>
        <dbReference type="SAM" id="Coils"/>
    </source>
</evidence>
<dbReference type="AlphaFoldDB" id="A0A7W5B5Y0"/>
<feature type="transmembrane region" description="Helical" evidence="5">
    <location>
        <begin position="27"/>
        <end position="48"/>
    </location>
</feature>
<dbReference type="InterPro" id="IPR050465">
    <property type="entry name" value="UPF0194_transport"/>
</dbReference>
<keyword evidence="5" id="KW-0472">Membrane</keyword>
<dbReference type="GO" id="GO:0022857">
    <property type="term" value="F:transmembrane transporter activity"/>
    <property type="evidence" value="ECO:0007669"/>
    <property type="project" value="InterPro"/>
</dbReference>
<gene>
    <name evidence="8" type="ORF">FHS03_000198</name>
</gene>
<dbReference type="GO" id="GO:0030313">
    <property type="term" value="C:cell envelope"/>
    <property type="evidence" value="ECO:0007669"/>
    <property type="project" value="UniProtKB-SubCell"/>
</dbReference>
<evidence type="ECO:0000256" key="3">
    <source>
        <dbReference type="ARBA" id="ARBA00023054"/>
    </source>
</evidence>
<keyword evidence="5" id="KW-1133">Transmembrane helix</keyword>
<evidence type="ECO:0000256" key="2">
    <source>
        <dbReference type="ARBA" id="ARBA00009477"/>
    </source>
</evidence>
<protein>
    <submittedName>
        <fullName evidence="8">HlyD family secretion protein</fullName>
    </submittedName>
</protein>
<evidence type="ECO:0000259" key="7">
    <source>
        <dbReference type="Pfam" id="PF25967"/>
    </source>
</evidence>
<proteinExistence type="inferred from homology"/>
<dbReference type="Pfam" id="PF25967">
    <property type="entry name" value="RND-MFP_C"/>
    <property type="match status" value="1"/>
</dbReference>